<comment type="function">
    <text evidence="1">Accessory subunit of the mitochondrial membrane respiratory chain NADH dehydrogenase (Complex I), that is believed not to be involved in catalysis. Complex I functions in the transfer of electrons from NADH to the respiratory chain. The immediate electron acceptor for the enzyme is believed to be ubiquinone.</text>
</comment>
<keyword evidence="8" id="KW-0999">Mitochondrion inner membrane</keyword>
<organism evidence="19 20">
    <name type="scientific">Malassezia furfur</name>
    <name type="common">Pityriasis versicolor infection agent</name>
    <name type="synonym">Pityrosporum furfur</name>
    <dbReference type="NCBI Taxonomy" id="55194"/>
    <lineage>
        <taxon>Eukaryota</taxon>
        <taxon>Fungi</taxon>
        <taxon>Dikarya</taxon>
        <taxon>Basidiomycota</taxon>
        <taxon>Ustilaginomycotina</taxon>
        <taxon>Malasseziomycetes</taxon>
        <taxon>Malasseziales</taxon>
        <taxon>Malasseziaceae</taxon>
        <taxon>Malassezia</taxon>
    </lineage>
</organism>
<feature type="region of interest" description="Disordered" evidence="17">
    <location>
        <begin position="72"/>
        <end position="101"/>
    </location>
</feature>
<dbReference type="EMBL" id="CP046234">
    <property type="protein sequence ID" value="WFD45636.1"/>
    <property type="molecule type" value="Genomic_DNA"/>
</dbReference>
<evidence type="ECO:0000256" key="15">
    <source>
        <dbReference type="ARBA" id="ARBA00031387"/>
    </source>
</evidence>
<evidence type="ECO:0000256" key="13">
    <source>
        <dbReference type="ARBA" id="ARBA00023136"/>
    </source>
</evidence>
<evidence type="ECO:0000313" key="20">
    <source>
        <dbReference type="Proteomes" id="UP000818624"/>
    </source>
</evidence>
<keyword evidence="20" id="KW-1185">Reference proteome</keyword>
<dbReference type="Proteomes" id="UP000818624">
    <property type="component" value="Chromosome 1"/>
</dbReference>
<keyword evidence="12" id="KW-0496">Mitochondrion</keyword>
<keyword evidence="13 18" id="KW-0472">Membrane</keyword>
<evidence type="ECO:0000313" key="19">
    <source>
        <dbReference type="EMBL" id="WFD45636.1"/>
    </source>
</evidence>
<evidence type="ECO:0000256" key="17">
    <source>
        <dbReference type="SAM" id="MobiDB-lite"/>
    </source>
</evidence>
<keyword evidence="10" id="KW-0249">Electron transport</keyword>
<keyword evidence="5" id="KW-0813">Transport</keyword>
<keyword evidence="7 18" id="KW-0812">Transmembrane</keyword>
<dbReference type="Pfam" id="PF10183">
    <property type="entry name" value="ESSS"/>
    <property type="match status" value="1"/>
</dbReference>
<protein>
    <recommendedName>
        <fullName evidence="4">NADH dehydrogenase [ubiquinone] 1 beta subcomplex subunit 11, mitochondrial</fullName>
    </recommendedName>
    <alternativeName>
        <fullName evidence="15">Complex I-ESSS</fullName>
    </alternativeName>
    <alternativeName>
        <fullName evidence="14">NADH-ubiquinone oxidoreductase ESSS subunit</fullName>
    </alternativeName>
</protein>
<evidence type="ECO:0000256" key="6">
    <source>
        <dbReference type="ARBA" id="ARBA00022660"/>
    </source>
</evidence>
<evidence type="ECO:0000256" key="7">
    <source>
        <dbReference type="ARBA" id="ARBA00022692"/>
    </source>
</evidence>
<keyword evidence="9" id="KW-0809">Transit peptide</keyword>
<evidence type="ECO:0000256" key="8">
    <source>
        <dbReference type="ARBA" id="ARBA00022792"/>
    </source>
</evidence>
<evidence type="ECO:0000256" key="14">
    <source>
        <dbReference type="ARBA" id="ARBA00030753"/>
    </source>
</evidence>
<proteinExistence type="inferred from homology"/>
<reference evidence="19 20" key="1">
    <citation type="journal article" date="2020" name="Elife">
        <title>Loss of centromere function drives karyotype evolution in closely related Malassezia species.</title>
        <authorList>
            <person name="Sankaranarayanan S.R."/>
            <person name="Ianiri G."/>
            <person name="Coelho M.A."/>
            <person name="Reza M.H."/>
            <person name="Thimmappa B.C."/>
            <person name="Ganguly P."/>
            <person name="Vadnala R.N."/>
            <person name="Sun S."/>
            <person name="Siddharthan R."/>
            <person name="Tellgren-Roth C."/>
            <person name="Dawson T.L."/>
            <person name="Heitman J."/>
            <person name="Sanyal K."/>
        </authorList>
    </citation>
    <scope>NUCLEOTIDE SEQUENCE [LARGE SCALE GENOMIC DNA]</scope>
    <source>
        <strain evidence="19">CBS14141</strain>
    </source>
</reference>
<dbReference type="InterPro" id="IPR019329">
    <property type="entry name" value="NADH_UbQ_OxRdtase_ESSS_su"/>
</dbReference>
<feature type="transmembrane region" description="Helical" evidence="18">
    <location>
        <begin position="42"/>
        <end position="60"/>
    </location>
</feature>
<sequence>MQAVLRATTSRRATSLVKRWVARLTQPPAPGQKREKAAWERLWYWGFYGGMAAFGVLLYYKPDKSVRQWATPEAEKRLDESGLPWRYKPSPNSGYPEGIPK</sequence>
<accession>A0ABY8EJ14</accession>
<dbReference type="PANTHER" id="PTHR40637:SF1">
    <property type="entry name" value="ESSS SUBUNIT OF NADH:UBIQUINONE OXIDOREDUCTASE (COMPLEX I) PROTEIN"/>
    <property type="match status" value="1"/>
</dbReference>
<keyword evidence="6" id="KW-0679">Respiratory chain</keyword>
<evidence type="ECO:0000256" key="5">
    <source>
        <dbReference type="ARBA" id="ARBA00022448"/>
    </source>
</evidence>
<evidence type="ECO:0000256" key="16">
    <source>
        <dbReference type="ARBA" id="ARBA00046528"/>
    </source>
</evidence>
<name>A0ABY8EJ14_MALFU</name>
<comment type="similarity">
    <text evidence="3">Belongs to the complex I NDUFB11 subunit family.</text>
</comment>
<dbReference type="PANTHER" id="PTHR40637">
    <property type="entry name" value="ESSS SUBUNIT OF NADH:UBIQUINONE OXIDOREDUCTASE (COMPLEX I) PROTEIN"/>
    <property type="match status" value="1"/>
</dbReference>
<evidence type="ECO:0000256" key="12">
    <source>
        <dbReference type="ARBA" id="ARBA00023128"/>
    </source>
</evidence>
<comment type="subcellular location">
    <subcellularLocation>
        <location evidence="2">Mitochondrion inner membrane</location>
        <topology evidence="2">Single-pass membrane protein</topology>
    </subcellularLocation>
</comment>
<evidence type="ECO:0000256" key="10">
    <source>
        <dbReference type="ARBA" id="ARBA00022982"/>
    </source>
</evidence>
<comment type="subunit">
    <text evidence="16">Complex I is composed of 45 different subunits. Interacts with BCAP31.</text>
</comment>
<evidence type="ECO:0000256" key="18">
    <source>
        <dbReference type="SAM" id="Phobius"/>
    </source>
</evidence>
<evidence type="ECO:0000256" key="4">
    <source>
        <dbReference type="ARBA" id="ARBA00018632"/>
    </source>
</evidence>
<evidence type="ECO:0000256" key="3">
    <source>
        <dbReference type="ARBA" id="ARBA00008915"/>
    </source>
</evidence>
<evidence type="ECO:0000256" key="2">
    <source>
        <dbReference type="ARBA" id="ARBA00004434"/>
    </source>
</evidence>
<evidence type="ECO:0000256" key="1">
    <source>
        <dbReference type="ARBA" id="ARBA00003195"/>
    </source>
</evidence>
<gene>
    <name evidence="19" type="ORF">GLX27_000258</name>
</gene>
<keyword evidence="11 18" id="KW-1133">Transmembrane helix</keyword>
<evidence type="ECO:0000256" key="11">
    <source>
        <dbReference type="ARBA" id="ARBA00022989"/>
    </source>
</evidence>
<evidence type="ECO:0000256" key="9">
    <source>
        <dbReference type="ARBA" id="ARBA00022946"/>
    </source>
</evidence>